<feature type="compositionally biased region" description="Polar residues" evidence="12">
    <location>
        <begin position="1341"/>
        <end position="1354"/>
    </location>
</feature>
<protein>
    <recommendedName>
        <fullName evidence="4">Autophagy-related protein 2</fullName>
    </recommendedName>
</protein>
<dbReference type="STRING" id="334426.A0A158PKP0"/>
<keyword evidence="14" id="KW-1185">Reference proteome</keyword>
<evidence type="ECO:0000256" key="12">
    <source>
        <dbReference type="SAM" id="MobiDB-lite"/>
    </source>
</evidence>
<dbReference type="GO" id="GO:0032266">
    <property type="term" value="F:phosphatidylinositol-3-phosphate binding"/>
    <property type="evidence" value="ECO:0007669"/>
    <property type="project" value="TreeGrafter"/>
</dbReference>
<comment type="subcellular location">
    <subcellularLocation>
        <location evidence="1">Endoplasmic reticulum membrane</location>
        <topology evidence="1">Peripheral membrane protein</topology>
    </subcellularLocation>
    <subcellularLocation>
        <location evidence="2">Preautophagosomal structure membrane</location>
        <topology evidence="2">Peripheral membrane protein</topology>
    </subcellularLocation>
</comment>
<comment type="similarity">
    <text evidence="3">Belongs to the ATG2 family.</text>
</comment>
<dbReference type="GO" id="GO:0061723">
    <property type="term" value="P:glycophagy"/>
    <property type="evidence" value="ECO:0007669"/>
    <property type="project" value="TreeGrafter"/>
</dbReference>
<feature type="region of interest" description="Disordered" evidence="12">
    <location>
        <begin position="1328"/>
        <end position="1355"/>
    </location>
</feature>
<organism evidence="15">
    <name type="scientific">Angiostrongylus costaricensis</name>
    <name type="common">Nematode worm</name>
    <dbReference type="NCBI Taxonomy" id="334426"/>
    <lineage>
        <taxon>Eukaryota</taxon>
        <taxon>Metazoa</taxon>
        <taxon>Ecdysozoa</taxon>
        <taxon>Nematoda</taxon>
        <taxon>Chromadorea</taxon>
        <taxon>Rhabditida</taxon>
        <taxon>Rhabditina</taxon>
        <taxon>Rhabditomorpha</taxon>
        <taxon>Strongyloidea</taxon>
        <taxon>Metastrongylidae</taxon>
        <taxon>Angiostrongylus</taxon>
    </lineage>
</organism>
<evidence type="ECO:0000256" key="4">
    <source>
        <dbReference type="ARBA" id="ARBA00018070"/>
    </source>
</evidence>
<dbReference type="WBParaSite" id="ACOC_0001035001-mRNA-1">
    <property type="protein sequence ID" value="ACOC_0001035001-mRNA-1"/>
    <property type="gene ID" value="ACOC_0001035001"/>
</dbReference>
<comment type="catalytic activity">
    <reaction evidence="10">
        <text>a 1,2-diacyl-sn-glycero-3-phospho-L-serine(in) = a 1,2-diacyl-sn-glycero-3-phospho-L-serine(out)</text>
        <dbReference type="Rhea" id="RHEA:38663"/>
        <dbReference type="ChEBI" id="CHEBI:57262"/>
    </reaction>
</comment>
<dbReference type="OrthoDB" id="18982at2759"/>
<evidence type="ECO:0000256" key="6">
    <source>
        <dbReference type="ARBA" id="ARBA00022824"/>
    </source>
</evidence>
<sequence length="2165" mass="243341">MKVSDFNITDGLHNRWCRFIIQRYLGQFLEQNLTLDQLSVKLFAGELSINEVKINAHYVNELLTSMNVPLRLTDGFVGGITIEVPWRSITSDASKMKVKQLDLTFLSREGVKLDNKDLVSSMIGSVVESLVSSSELARSFYENEKCSSEEEFDTEAKDGVKAFTKVIDAIVSRFCLELEETTIRFENPPKFMVRFIDEQMRNCQQEGGSTETITNQPQGMGSIANLNKFMDISGLEVFTDVFTEFDDQCSDNNSSQILTSMYIRREKQKHKLVTNPEATSELSSSTLSSSTANYQSCYSNFNAGETVSQQFRDEFKVTRVDSQRVLSSNPIKFAEFVGESRVIFRIKNSDALVDKRDNRIEIESFFTGLHCFILPSQVDILKRFFSSVVLPQPEKSADFGKKMEKSDYDAMAKNIEEEAFQKAQVTAQGMHGTWKKRENFHEFDSINLEDNRTSRRFSEACRDNYKTLKSETNRRESTILSAKIGTVIICIPHVDMMSVEFVRNLSSDCSESIDYVLAESNAFFTKAAKVSLKHTNLHTTRTLLDHLYNKDHLRLVGTSILFHYQMEKSDAGEQMNMKLVFPNMDFIEYLIPESNPHDPESAHLPLLDFSNIECMDQEPQMKLVFSSSPSGSDESKVFVYMGKCRCDLDLSIVDRVPDLLEPQPFFDLPSYRRSRLDNVMRKDHLQLREDLFSVPLINDQSNKTMVVVKCQALDLNIRIPIADLRSPSGPRSVYRQRHVHTEYIGLHVSSVTVEVPLGGENMLLELFATEIYGYFCGVSEKFTCSEEDRRFLWGGQTSVDEPIHMKLEYDPRNKILKASDTKIHSISSITDEMTKSISLSVIQSLPQREGPFAQTHRSFLHKHEEGNDLILAGSREEMTSFGAKCILQSAFVISFDVPILRLLMPSHSYLEVLYNRLVNDLLLWHPATPSTRPREEEFKINALSDDMFQECSGDPMEHYEDDDEEERFQSSTHTNRYDRNKSHILSFSLNVKKGTLMMCQTISKNEKDKSTCQISVELSDAQLFMVSGYHGSLTDTYFYFTARTVGVGHRNNCMMPKVVNQADFGKWNRDDTQMNSIPVGDEFRSQSADDAIGVAIYLCERPGQNIKDVLLAIAVRNSIVQLRPFRNSKETWMFQLADFLTLQDYPIPGYDLPMVTTDLHVHLDNVVLAYDHAWTNPESDVRLRLVLGESDISSSIMQDMNVAKVVSIFEGARIFISSAKKSKENVRFEERLSSKEYVKSAPLKRRFLKVVHVGLFQFEFLSSLFLDEHSALNCPLLDIRCRSDIIEAWVCADSLVVLMNLASEISQCGNYTPSDRKEYCFGNQSSNKITSKRSKHDEPTTFASSEALPTNSPNPVEIKMKRMLASAMQETPLSFSGPTNSVPYGKVALEEFSPTYSTNKIGKDLQMNTLVDNVHTERNRAYSLSTDDEFCMVDEDVIGSGVTNPTGEPNIKYIGSQRGRSPLNTGITVDPHHFRVPSDWCGDVLAALPADFSTPTVRYLFRDISISLHLYGGSDLGEDPPKERSYSTSEYREGKGKNQFVSTDVAGGKYRDHSVCVVLELSKITFVYQLFGKNSPLMSMKLFTIHNITLLDKLVASQIKEMMYQYSSGDQPRRTCAPMLAIRMVESHKNEGKLRVSLLPIKFNIDQDTMEFLDDFFQEVRSSVELHIEVPDNVSSQPVLEIPATIKSEKEVSRVVVDNLYPCLDDDDVNINLNVLTPKAAPSSICNLLDSKIRASHLISPVEEVSAPSSSPDFIHAGPLLDELVSMVDDLHLAGDWNSGSEIKFPDVDHCGPMTTVEKKLVGASSHESLHQEKTVDDEHADPSSGSNGVLIDTSTATDENSRGACKDHVCHDGICAEMPPLSVKREESSEMVETTRSSTFFKEFIFSPAVSVYVDYHGKNKINVERNGAIFGVLSGIGQLNRTKFVLKEIVNRNGLLGIGRCINVAIDEWLSDIKSSIPNVLASCSPISPLVQIGKGVVDLFWLPVAELRKENGHVVKGIQKGVGSFGLSSAAGVVGMAQTVVGVIQVVILRIVQMLAETVLHEVQPSAPYLNERNRRAVAARTVAPIDLRHGLQLAYDIASDGYRQARDDLELAAQEDRASGQSSFRNVLKVAPTTIIRPLVAGTQIGYQLLGGLKAQLRPDVYQDERHKWKNEEVPGGSGQR</sequence>
<evidence type="ECO:0000313" key="13">
    <source>
        <dbReference type="EMBL" id="VDM61936.1"/>
    </source>
</evidence>
<evidence type="ECO:0000256" key="9">
    <source>
        <dbReference type="ARBA" id="ARBA00023136"/>
    </source>
</evidence>
<feature type="compositionally biased region" description="Basic and acidic residues" evidence="12">
    <location>
        <begin position="1808"/>
        <end position="1822"/>
    </location>
</feature>
<evidence type="ECO:0000256" key="5">
    <source>
        <dbReference type="ARBA" id="ARBA00022448"/>
    </source>
</evidence>
<feature type="region of interest" description="Disordered" evidence="12">
    <location>
        <begin position="1803"/>
        <end position="1845"/>
    </location>
</feature>
<dbReference type="GO" id="GO:0043495">
    <property type="term" value="F:protein-membrane adaptor activity"/>
    <property type="evidence" value="ECO:0007669"/>
    <property type="project" value="TreeGrafter"/>
</dbReference>
<dbReference type="GO" id="GO:0000045">
    <property type="term" value="P:autophagosome assembly"/>
    <property type="evidence" value="ECO:0007669"/>
    <property type="project" value="TreeGrafter"/>
</dbReference>
<proteinExistence type="inferred from homology"/>
<gene>
    <name evidence="13" type="ORF">ACOC_LOCUS10351</name>
</gene>
<evidence type="ECO:0000313" key="14">
    <source>
        <dbReference type="Proteomes" id="UP000267027"/>
    </source>
</evidence>
<dbReference type="Proteomes" id="UP000267027">
    <property type="component" value="Unassembled WGS sequence"/>
</dbReference>
<dbReference type="GO" id="GO:0061908">
    <property type="term" value="C:phagophore"/>
    <property type="evidence" value="ECO:0007669"/>
    <property type="project" value="TreeGrafter"/>
</dbReference>
<dbReference type="Pfam" id="PF13329">
    <property type="entry name" value="ATG2_CAD"/>
    <property type="match status" value="2"/>
</dbReference>
<dbReference type="GO" id="GO:0006869">
    <property type="term" value="P:lipid transport"/>
    <property type="evidence" value="ECO:0007669"/>
    <property type="project" value="UniProtKB-KW"/>
</dbReference>
<evidence type="ECO:0000256" key="7">
    <source>
        <dbReference type="ARBA" id="ARBA00023006"/>
    </source>
</evidence>
<accession>A0A158PKP0</accession>
<reference evidence="15" key="1">
    <citation type="submission" date="2016-04" db="UniProtKB">
        <authorList>
            <consortium name="WormBaseParasite"/>
        </authorList>
    </citation>
    <scope>IDENTIFICATION</scope>
</reference>
<keyword evidence="6" id="KW-0256">Endoplasmic reticulum</keyword>
<feature type="compositionally biased region" description="Polar residues" evidence="12">
    <location>
        <begin position="1824"/>
        <end position="1839"/>
    </location>
</feature>
<dbReference type="GO" id="GO:0034045">
    <property type="term" value="C:phagophore assembly site membrane"/>
    <property type="evidence" value="ECO:0007669"/>
    <property type="project" value="UniProtKB-SubCell"/>
</dbReference>
<dbReference type="OMA" id="VDNHFCL"/>
<name>A0A158PKP0_ANGCS</name>
<dbReference type="GO" id="GO:0061709">
    <property type="term" value="P:reticulophagy"/>
    <property type="evidence" value="ECO:0007669"/>
    <property type="project" value="TreeGrafter"/>
</dbReference>
<dbReference type="GO" id="GO:0005789">
    <property type="term" value="C:endoplasmic reticulum membrane"/>
    <property type="evidence" value="ECO:0007669"/>
    <property type="project" value="UniProtKB-SubCell"/>
</dbReference>
<reference evidence="13 14" key="2">
    <citation type="submission" date="2018-11" db="EMBL/GenBank/DDBJ databases">
        <authorList>
            <consortium name="Pathogen Informatics"/>
        </authorList>
    </citation>
    <scope>NUCLEOTIDE SEQUENCE [LARGE SCALE GENOMIC DNA]</scope>
    <source>
        <strain evidence="13 14">Costa Rica</strain>
    </source>
</reference>
<dbReference type="EMBL" id="UYYA01004453">
    <property type="protein sequence ID" value="VDM61936.1"/>
    <property type="molecule type" value="Genomic_DNA"/>
</dbReference>
<evidence type="ECO:0000313" key="15">
    <source>
        <dbReference type="WBParaSite" id="ACOC_0001035001-mRNA-1"/>
    </source>
</evidence>
<dbReference type="PANTHER" id="PTHR13190:SF1">
    <property type="entry name" value="AUTOPHAGY-RELATED 2, ISOFORM A"/>
    <property type="match status" value="1"/>
</dbReference>
<keyword evidence="9" id="KW-0472">Membrane</keyword>
<evidence type="ECO:0000256" key="11">
    <source>
        <dbReference type="ARBA" id="ARBA00024615"/>
    </source>
</evidence>
<dbReference type="InterPro" id="IPR026849">
    <property type="entry name" value="ATG2"/>
</dbReference>
<keyword evidence="7" id="KW-0072">Autophagy</keyword>
<evidence type="ECO:0000256" key="2">
    <source>
        <dbReference type="ARBA" id="ARBA00004623"/>
    </source>
</evidence>
<dbReference type="GO" id="GO:0000422">
    <property type="term" value="P:autophagy of mitochondrion"/>
    <property type="evidence" value="ECO:0007669"/>
    <property type="project" value="TreeGrafter"/>
</dbReference>
<dbReference type="PANTHER" id="PTHR13190">
    <property type="entry name" value="AUTOPHAGY-RELATED 2, ISOFORM A"/>
    <property type="match status" value="1"/>
</dbReference>
<keyword evidence="8" id="KW-0445">Lipid transport</keyword>
<evidence type="ECO:0000256" key="10">
    <source>
        <dbReference type="ARBA" id="ARBA00024479"/>
    </source>
</evidence>
<comment type="catalytic activity">
    <reaction evidence="11">
        <text>a 1,2-diacyl-sn-glycero-3-phosphoethanolamine(in) = a 1,2-diacyl-sn-glycero-3-phosphoethanolamine(out)</text>
        <dbReference type="Rhea" id="RHEA:38895"/>
        <dbReference type="ChEBI" id="CHEBI:64612"/>
    </reaction>
</comment>
<evidence type="ECO:0000256" key="8">
    <source>
        <dbReference type="ARBA" id="ARBA00023055"/>
    </source>
</evidence>
<keyword evidence="5" id="KW-0813">Transport</keyword>
<evidence type="ECO:0000256" key="1">
    <source>
        <dbReference type="ARBA" id="ARBA00004406"/>
    </source>
</evidence>
<evidence type="ECO:0000256" key="3">
    <source>
        <dbReference type="ARBA" id="ARBA00009714"/>
    </source>
</evidence>
<dbReference type="GO" id="GO:0034727">
    <property type="term" value="P:piecemeal microautophagy of the nucleus"/>
    <property type="evidence" value="ECO:0007669"/>
    <property type="project" value="TreeGrafter"/>
</dbReference>